<feature type="chain" id="PRO_5044968998" description="Porin" evidence="10">
    <location>
        <begin position="19"/>
        <end position="445"/>
    </location>
</feature>
<feature type="signal peptide" evidence="10">
    <location>
        <begin position="1"/>
        <end position="18"/>
    </location>
</feature>
<keyword evidence="2 10" id="KW-0813">Transport</keyword>
<name>A0ABS7VJZ1_9HYPH</name>
<evidence type="ECO:0000256" key="6">
    <source>
        <dbReference type="ARBA" id="ARBA00023065"/>
    </source>
</evidence>
<evidence type="ECO:0000313" key="11">
    <source>
        <dbReference type="EMBL" id="MBZ6075481.1"/>
    </source>
</evidence>
<evidence type="ECO:0000256" key="2">
    <source>
        <dbReference type="ARBA" id="ARBA00022448"/>
    </source>
</evidence>
<evidence type="ECO:0000256" key="4">
    <source>
        <dbReference type="ARBA" id="ARBA00022692"/>
    </source>
</evidence>
<dbReference type="Proteomes" id="UP000704176">
    <property type="component" value="Unassembled WGS sequence"/>
</dbReference>
<evidence type="ECO:0000256" key="1">
    <source>
        <dbReference type="ARBA" id="ARBA00009521"/>
    </source>
</evidence>
<comment type="function">
    <text evidence="10">Forms passive diffusion pores that allow small molecular weight hydrophilic materials across the outer membrane.</text>
</comment>
<dbReference type="SUPFAM" id="SSF56935">
    <property type="entry name" value="Porins"/>
    <property type="match status" value="1"/>
</dbReference>
<evidence type="ECO:0000256" key="3">
    <source>
        <dbReference type="ARBA" id="ARBA00022452"/>
    </source>
</evidence>
<keyword evidence="6 10" id="KW-0406">Ion transport</keyword>
<keyword evidence="7 10" id="KW-0626">Porin</keyword>
<proteinExistence type="inferred from homology"/>
<keyword evidence="9 10" id="KW-0998">Cell outer membrane</keyword>
<reference evidence="11 12" key="1">
    <citation type="submission" date="2021-09" db="EMBL/GenBank/DDBJ databases">
        <title>The complete genome sequence of a new microorganism.</title>
        <authorList>
            <person name="Zi Z."/>
        </authorList>
    </citation>
    <scope>NUCLEOTIDE SEQUENCE [LARGE SCALE GENOMIC DNA]</scope>
    <source>
        <strain evidence="11 12">WGZ8</strain>
    </source>
</reference>
<protein>
    <recommendedName>
        <fullName evidence="10">Porin</fullName>
    </recommendedName>
</protein>
<keyword evidence="3 10" id="KW-1134">Transmembrane beta strand</keyword>
<comment type="domain">
    <text evidence="10">Consists of 16-stranded beta-barrel sheets, with large surface-exposed loops, that form a transmembrane pore at the center of each barrel. The pore is partially ocluded by a peptide loop that folds into the pore lumen.</text>
</comment>
<keyword evidence="4 10" id="KW-0812">Transmembrane</keyword>
<evidence type="ECO:0000256" key="5">
    <source>
        <dbReference type="ARBA" id="ARBA00022729"/>
    </source>
</evidence>
<keyword evidence="5 10" id="KW-0732">Signal</keyword>
<gene>
    <name evidence="11" type="ORF">K9B37_04110</name>
</gene>
<sequence length="445" mass="47422">MKLAQSLLFGSLTGLAFAAGAQAADLPAKKAAPVEYVRVCTTYGEGFFYIPGTETCLRVGGRVRAEYMYAEPIARRDDAFGFYARGRIQLDARTATAYGLLRSVVRFEITRTSGTPFNGVPGTITTSPNVAEAFVQFGGLTAGRVVSFFSNGDLATEHFGTLRFDDAPDVNLLAYTFTFGGGFSASISLEDGLDRRRNDFIPGGLASSELLYGGQRAPDLVGNLKYDGTWGTAQLSGAVHQIRSNNLVTLATPFGTAANYPDTEYGFAAAAYLGVNLPQLAPGDALWLAATYTNGALAYMDGGNAGLNSSPFNAITVNGGVGLVDAYINPLSGNIERGHGWSIAGGLRHYWTPTVRQSIFGSYMRVAYGAGASTVTTDGFVTGLTDFNEWRLGSNVIWSPVSGLDLGVEVMYARVDPRNRVLLPTGQALGSDSGWEGRLRIQRDF</sequence>
<comment type="similarity">
    <text evidence="1 10">Belongs to the alphaproteobacteria porin family.</text>
</comment>
<keyword evidence="12" id="KW-1185">Reference proteome</keyword>
<comment type="caution">
    <text evidence="11">The sequence shown here is derived from an EMBL/GenBank/DDBJ whole genome shotgun (WGS) entry which is preliminary data.</text>
</comment>
<keyword evidence="8 10" id="KW-0472">Membrane</keyword>
<dbReference type="RefSeq" id="WP_224311518.1">
    <property type="nucleotide sequence ID" value="NZ_JAIRBM010000002.1"/>
</dbReference>
<evidence type="ECO:0000256" key="7">
    <source>
        <dbReference type="ARBA" id="ARBA00023114"/>
    </source>
</evidence>
<organism evidence="11 12">
    <name type="scientific">Microvirga puerhi</name>
    <dbReference type="NCBI Taxonomy" id="2876078"/>
    <lineage>
        <taxon>Bacteria</taxon>
        <taxon>Pseudomonadati</taxon>
        <taxon>Pseudomonadota</taxon>
        <taxon>Alphaproteobacteria</taxon>
        <taxon>Hyphomicrobiales</taxon>
        <taxon>Methylobacteriaceae</taxon>
        <taxon>Microvirga</taxon>
    </lineage>
</organism>
<comment type="subcellular location">
    <subcellularLocation>
        <location evidence="10">Cell outer membrane</location>
        <topology evidence="10">Multi-pass membrane protein</topology>
    </subcellularLocation>
</comment>
<evidence type="ECO:0000256" key="10">
    <source>
        <dbReference type="RuleBase" id="RU364005"/>
    </source>
</evidence>
<evidence type="ECO:0000256" key="8">
    <source>
        <dbReference type="ARBA" id="ARBA00023136"/>
    </source>
</evidence>
<dbReference type="InterPro" id="IPR003684">
    <property type="entry name" value="Porin_alphabac"/>
</dbReference>
<evidence type="ECO:0000256" key="9">
    <source>
        <dbReference type="ARBA" id="ARBA00023237"/>
    </source>
</evidence>
<accession>A0ABS7VJZ1</accession>
<evidence type="ECO:0000313" key="12">
    <source>
        <dbReference type="Proteomes" id="UP000704176"/>
    </source>
</evidence>
<dbReference type="EMBL" id="JAIRBM010000002">
    <property type="protein sequence ID" value="MBZ6075481.1"/>
    <property type="molecule type" value="Genomic_DNA"/>
</dbReference>
<dbReference type="Pfam" id="PF02530">
    <property type="entry name" value="Porin_2"/>
    <property type="match status" value="1"/>
</dbReference>